<dbReference type="InterPro" id="IPR010916">
    <property type="entry name" value="TonB_box_CS"/>
</dbReference>
<dbReference type="Pfam" id="PF26390">
    <property type="entry name" value="MamS_MamX"/>
    <property type="match status" value="1"/>
</dbReference>
<reference evidence="4 5" key="1">
    <citation type="submission" date="2022-03" db="EMBL/GenBank/DDBJ databases">
        <authorList>
            <person name="Koch H."/>
        </authorList>
    </citation>
    <scope>NUCLEOTIDE SEQUENCE [LARGE SCALE GENOMIC DNA]</scope>
    <source>
        <strain evidence="4 5">G1</strain>
    </source>
</reference>
<feature type="compositionally biased region" description="Gly residues" evidence="1">
    <location>
        <begin position="137"/>
        <end position="167"/>
    </location>
</feature>
<evidence type="ECO:0000256" key="1">
    <source>
        <dbReference type="SAM" id="MobiDB-lite"/>
    </source>
</evidence>
<keyword evidence="2" id="KW-0732">Signal</keyword>
<evidence type="ECO:0000313" key="5">
    <source>
        <dbReference type="Proteomes" id="UP001295463"/>
    </source>
</evidence>
<evidence type="ECO:0000259" key="3">
    <source>
        <dbReference type="Pfam" id="PF26390"/>
    </source>
</evidence>
<evidence type="ECO:0000256" key="2">
    <source>
        <dbReference type="SAM" id="SignalP"/>
    </source>
</evidence>
<feature type="chain" id="PRO_5045470684" description="Magnetosome protein MamS/MamX domain-containing protein" evidence="2">
    <location>
        <begin position="21"/>
        <end position="167"/>
    </location>
</feature>
<dbReference type="RefSeq" id="WP_305731395.1">
    <property type="nucleotide sequence ID" value="NZ_OW150024.1"/>
</dbReference>
<dbReference type="Proteomes" id="UP001295463">
    <property type="component" value="Chromosome"/>
</dbReference>
<protein>
    <recommendedName>
        <fullName evidence="3">Magnetosome protein MamS/MamX domain-containing protein</fullName>
    </recommendedName>
</protein>
<organism evidence="4 5">
    <name type="scientific">Trichlorobacter ammonificans</name>
    <dbReference type="NCBI Taxonomy" id="2916410"/>
    <lineage>
        <taxon>Bacteria</taxon>
        <taxon>Pseudomonadati</taxon>
        <taxon>Thermodesulfobacteriota</taxon>
        <taxon>Desulfuromonadia</taxon>
        <taxon>Geobacterales</taxon>
        <taxon>Geobacteraceae</taxon>
        <taxon>Trichlorobacter</taxon>
    </lineage>
</organism>
<dbReference type="EMBL" id="OW150024">
    <property type="protein sequence ID" value="CAH2030460.1"/>
    <property type="molecule type" value="Genomic_DNA"/>
</dbReference>
<proteinExistence type="predicted"/>
<feature type="domain" description="Magnetosome protein MamS/MamX" evidence="3">
    <location>
        <begin position="49"/>
        <end position="119"/>
    </location>
</feature>
<evidence type="ECO:0000313" key="4">
    <source>
        <dbReference type="EMBL" id="CAH2030460.1"/>
    </source>
</evidence>
<keyword evidence="5" id="KW-1185">Reference proteome</keyword>
<sequence length="167" mass="17924">MYRSILAIVIFILLQSPAQAFWGFGSAQTTDKSGLNLDQGYDRNTVVTVTGRVAAPPDNAADPVTVEVLAGSERLLVVLGPRWYLQDDALDWKAGDTLTVRGSRARGRDGRSYLLSQWVSLPDGGQLVLRADNGRPGWSGGRNGARTGSGMGGGQMMQQGGGMRRMR</sequence>
<gene>
    <name evidence="4" type="ORF">GEAMG1_0648</name>
</gene>
<name>A0ABM9D5F0_9BACT</name>
<feature type="region of interest" description="Disordered" evidence="1">
    <location>
        <begin position="132"/>
        <end position="167"/>
    </location>
</feature>
<feature type="signal peptide" evidence="2">
    <location>
        <begin position="1"/>
        <end position="20"/>
    </location>
</feature>
<accession>A0ABM9D5F0</accession>
<dbReference type="InterPro" id="IPR058837">
    <property type="entry name" value="MamS_MamX_dom"/>
</dbReference>
<dbReference type="PROSITE" id="PS00430">
    <property type="entry name" value="TONB_DEPENDENT_REC_1"/>
    <property type="match status" value="1"/>
</dbReference>